<dbReference type="PANTHER" id="PTHR38011">
    <property type="entry name" value="DIHYDROFOLATE REDUCTASE FAMILY PROTEIN (AFU_ORTHOLOGUE AFUA_8G06820)"/>
    <property type="match status" value="1"/>
</dbReference>
<evidence type="ECO:0000313" key="3">
    <source>
        <dbReference type="EMBL" id="GIH12824.1"/>
    </source>
</evidence>
<organism evidence="3 4">
    <name type="scientific">Rugosimonospora africana</name>
    <dbReference type="NCBI Taxonomy" id="556532"/>
    <lineage>
        <taxon>Bacteria</taxon>
        <taxon>Bacillati</taxon>
        <taxon>Actinomycetota</taxon>
        <taxon>Actinomycetes</taxon>
        <taxon>Micromonosporales</taxon>
        <taxon>Micromonosporaceae</taxon>
        <taxon>Rugosimonospora</taxon>
    </lineage>
</organism>
<keyword evidence="4" id="KW-1185">Reference proteome</keyword>
<dbReference type="Pfam" id="PF01872">
    <property type="entry name" value="RibD_C"/>
    <property type="match status" value="1"/>
</dbReference>
<dbReference type="InterPro" id="IPR024072">
    <property type="entry name" value="DHFR-like_dom_sf"/>
</dbReference>
<evidence type="ECO:0000313" key="4">
    <source>
        <dbReference type="Proteomes" id="UP000642748"/>
    </source>
</evidence>
<dbReference type="SUPFAM" id="SSF53597">
    <property type="entry name" value="Dihydrofolate reductase-like"/>
    <property type="match status" value="1"/>
</dbReference>
<feature type="region of interest" description="Disordered" evidence="1">
    <location>
        <begin position="17"/>
        <end position="42"/>
    </location>
</feature>
<dbReference type="EMBL" id="BONZ01000010">
    <property type="protein sequence ID" value="GIH12824.1"/>
    <property type="molecule type" value="Genomic_DNA"/>
</dbReference>
<name>A0A8J3QKW0_9ACTN</name>
<protein>
    <submittedName>
        <fullName evidence="3">Deaminase</fullName>
    </submittedName>
</protein>
<comment type="caution">
    <text evidence="3">The sequence shown here is derived from an EMBL/GenBank/DDBJ whole genome shotgun (WGS) entry which is preliminary data.</text>
</comment>
<dbReference type="GO" id="GO:0008703">
    <property type="term" value="F:5-amino-6-(5-phosphoribosylamino)uracil reductase activity"/>
    <property type="evidence" value="ECO:0007669"/>
    <property type="project" value="InterPro"/>
</dbReference>
<evidence type="ECO:0000256" key="1">
    <source>
        <dbReference type="SAM" id="MobiDB-lite"/>
    </source>
</evidence>
<dbReference type="Proteomes" id="UP000642748">
    <property type="component" value="Unassembled WGS sequence"/>
</dbReference>
<gene>
    <name evidence="3" type="ORF">Raf01_09960</name>
</gene>
<feature type="domain" description="Bacterial bifunctional deaminase-reductase C-terminal" evidence="2">
    <location>
        <begin position="6"/>
        <end position="189"/>
    </location>
</feature>
<dbReference type="GO" id="GO:0009231">
    <property type="term" value="P:riboflavin biosynthetic process"/>
    <property type="evidence" value="ECO:0007669"/>
    <property type="project" value="InterPro"/>
</dbReference>
<evidence type="ECO:0000259" key="2">
    <source>
        <dbReference type="Pfam" id="PF01872"/>
    </source>
</evidence>
<reference evidence="3" key="1">
    <citation type="submission" date="2021-01" db="EMBL/GenBank/DDBJ databases">
        <title>Whole genome shotgun sequence of Rugosimonospora africana NBRC 104875.</title>
        <authorList>
            <person name="Komaki H."/>
            <person name="Tamura T."/>
        </authorList>
    </citation>
    <scope>NUCLEOTIDE SEQUENCE</scope>
    <source>
        <strain evidence="3">NBRC 104875</strain>
    </source>
</reference>
<dbReference type="Gene3D" id="3.40.430.10">
    <property type="entry name" value="Dihydrofolate Reductase, subunit A"/>
    <property type="match status" value="1"/>
</dbReference>
<proteinExistence type="predicted"/>
<dbReference type="InterPro" id="IPR050765">
    <property type="entry name" value="Riboflavin_Biosynth_HTPR"/>
</dbReference>
<dbReference type="InterPro" id="IPR002734">
    <property type="entry name" value="RibDG_C"/>
</dbReference>
<accession>A0A8J3QKW0</accession>
<sequence length="200" mass="21079">MGRIVVMNHVTLDGVFQGPGRADEDTRGGFTQGGWGQRAATPDDAVGKAMGERMAAGGGLAGWLFGRRTYEDLLASWNAQGGPFKDALNDSHKYVASTTLDEPLPWPNSTLLRGDVVEALRALKARSGGVLGIMGSGVLIGSLMAADLIDEYLLMTHPLVLGTGRRLFAGGAHVSLRLIDSVTSATGVLIATYEPARDRT</sequence>
<dbReference type="AlphaFoldDB" id="A0A8J3QKW0"/>
<dbReference type="RefSeq" id="WP_239133378.1">
    <property type="nucleotide sequence ID" value="NZ_BONZ01000010.1"/>
</dbReference>
<dbReference type="PANTHER" id="PTHR38011:SF2">
    <property type="entry name" value="BIFUNCTIONAL DEAMINASE-REDUCTASE DOMAIN PROTEIN"/>
    <property type="match status" value="1"/>
</dbReference>